<dbReference type="AlphaFoldDB" id="A0A8S9JBC5"/>
<proteinExistence type="predicted"/>
<reference evidence="1" key="1">
    <citation type="submission" date="2019-12" db="EMBL/GenBank/DDBJ databases">
        <title>Genome sequencing and annotation of Brassica cretica.</title>
        <authorList>
            <person name="Studholme D.J."/>
            <person name="Sarris P.F."/>
        </authorList>
    </citation>
    <scope>NUCLEOTIDE SEQUENCE</scope>
    <source>
        <strain evidence="1">PFS-001/15</strain>
        <tissue evidence="1">Leaf</tissue>
    </source>
</reference>
<protein>
    <submittedName>
        <fullName evidence="1">Uncharacterized protein</fullName>
    </submittedName>
</protein>
<name>A0A8S9JBC5_BRACR</name>
<comment type="caution">
    <text evidence="1">The sequence shown here is derived from an EMBL/GenBank/DDBJ whole genome shotgun (WGS) entry which is preliminary data.</text>
</comment>
<sequence length="87" mass="9994">MKSYSKRVCLTFRDGSTKMGDGEYAPAFDLSKLWNRLQGFDCNDLRASCLAELCDRIEEDGDFEDMLLGFQDYSYSTSAESNFRFLT</sequence>
<organism evidence="1 2">
    <name type="scientific">Brassica cretica</name>
    <name type="common">Mustard</name>
    <dbReference type="NCBI Taxonomy" id="69181"/>
    <lineage>
        <taxon>Eukaryota</taxon>
        <taxon>Viridiplantae</taxon>
        <taxon>Streptophyta</taxon>
        <taxon>Embryophyta</taxon>
        <taxon>Tracheophyta</taxon>
        <taxon>Spermatophyta</taxon>
        <taxon>Magnoliopsida</taxon>
        <taxon>eudicotyledons</taxon>
        <taxon>Gunneridae</taxon>
        <taxon>Pentapetalae</taxon>
        <taxon>rosids</taxon>
        <taxon>malvids</taxon>
        <taxon>Brassicales</taxon>
        <taxon>Brassicaceae</taxon>
        <taxon>Brassiceae</taxon>
        <taxon>Brassica</taxon>
    </lineage>
</organism>
<gene>
    <name evidence="1" type="ORF">F2Q68_00003290</name>
</gene>
<dbReference type="EMBL" id="QGKW02001660">
    <property type="protein sequence ID" value="KAF2578843.1"/>
    <property type="molecule type" value="Genomic_DNA"/>
</dbReference>
<accession>A0A8S9JBC5</accession>
<evidence type="ECO:0000313" key="2">
    <source>
        <dbReference type="Proteomes" id="UP000712281"/>
    </source>
</evidence>
<dbReference type="Proteomes" id="UP000712281">
    <property type="component" value="Unassembled WGS sequence"/>
</dbReference>
<evidence type="ECO:0000313" key="1">
    <source>
        <dbReference type="EMBL" id="KAF2578843.1"/>
    </source>
</evidence>